<comment type="caution">
    <text evidence="1">The sequence shown here is derived from an EMBL/GenBank/DDBJ whole genome shotgun (WGS) entry which is preliminary data.</text>
</comment>
<protein>
    <submittedName>
        <fullName evidence="1">Uncharacterized protein</fullName>
    </submittedName>
</protein>
<dbReference type="AlphaFoldDB" id="A0A7W0CT80"/>
<keyword evidence="2" id="KW-1185">Reference proteome</keyword>
<dbReference type="RefSeq" id="WP_181615574.1">
    <property type="nucleotide sequence ID" value="NZ_BAABAM010000008.1"/>
</dbReference>
<sequence>MKLIADQLAELSPKDRSTMSRLVMAELMTDQARDFLKVTAATRLKHPVVEIQKPPTAQHDNPAHYLDLVPPKNLKKAATLPKSSKIKDAQLLDALDLYTADDRMVKLAALEQRTDNVADASSMGHLKQAAKFVADLNSGHKAYSAKRREELAPELVGTKQAHLAGQMGFRKAPTQRDDVTSLSTQNDMVTTYWRSTFEKAVPAFVSGLQTKVKIEEGDFLVNSPRVLRKIEMLLGAEVAKKLTVEPLQGRAGVSVLKGTQAIKDILWPSVLHELGSAPSAYQLYELMDVSKKAPPTNFKVDTRADLIQLMTSSAFSQLQEIARSSRQLAPVCAMVENLVLGLTDELGPDRFDTLTANAMKSMAQLLDIVVANEHNPAVSMRAVDLMMDEIGLVVAAAKNYNIVDYRDTMRAITLERAPSIEPLVTKETIQLDNRLVSSGMDSLSTALHIALSARGHDKVARPTDKVDYFETGMLLERLKKGETVAPASDVLVAALNPSTPFIPADAGKLVKDVQHAVSQRKKGDPPFALILDTTIQLPGKPPKDPTQLDEVLGGLKEQIANGSLEVFLCKSFQKYASFGTGKVSAADLTMLSKKGNLDSAFSRAEALLTEIDLDLASHDEAQLVIHMLRHGHRDELSLITHAAENAKFVDAFCWPIEADYAQGSKYVDGIPLLLRSTPTGRVGSLFEHLVQVDLRDSFSFLRTSYVAGIPGPWPEPTTENMYVRINTGHEPKETMVENFYAFGHLSSNLLPGATAKSGDTVDLGMLATSVVAKHLRQVPVAALTDPMVKQYQNNIIASYCAFGLQNATPKLGMVTETLKFFAHSADGVSIETQRYLARELFTFYQTRPAPADTEMLAGLCNAALVLPASELKAFAVKFNLAKAGDSKEAQLLREIVDRAKRAV</sequence>
<accession>A0A7W0CT80</accession>
<evidence type="ECO:0000313" key="1">
    <source>
        <dbReference type="EMBL" id="MBA2896886.1"/>
    </source>
</evidence>
<gene>
    <name evidence="1" type="ORF">HNR30_008277</name>
</gene>
<evidence type="ECO:0000313" key="2">
    <source>
        <dbReference type="Proteomes" id="UP000530928"/>
    </source>
</evidence>
<organism evidence="1 2">
    <name type="scientific">Nonomuraea soli</name>
    <dbReference type="NCBI Taxonomy" id="1032476"/>
    <lineage>
        <taxon>Bacteria</taxon>
        <taxon>Bacillati</taxon>
        <taxon>Actinomycetota</taxon>
        <taxon>Actinomycetes</taxon>
        <taxon>Streptosporangiales</taxon>
        <taxon>Streptosporangiaceae</taxon>
        <taxon>Nonomuraea</taxon>
    </lineage>
</organism>
<reference evidence="1 2" key="1">
    <citation type="submission" date="2020-07" db="EMBL/GenBank/DDBJ databases">
        <title>Genomic Encyclopedia of Type Strains, Phase IV (KMG-IV): sequencing the most valuable type-strain genomes for metagenomic binning, comparative biology and taxonomic classification.</title>
        <authorList>
            <person name="Goeker M."/>
        </authorList>
    </citation>
    <scope>NUCLEOTIDE SEQUENCE [LARGE SCALE GENOMIC DNA]</scope>
    <source>
        <strain evidence="1 2">DSM 45533</strain>
    </source>
</reference>
<dbReference type="EMBL" id="JACDUR010000009">
    <property type="protein sequence ID" value="MBA2896886.1"/>
    <property type="molecule type" value="Genomic_DNA"/>
</dbReference>
<name>A0A7W0CT80_9ACTN</name>
<proteinExistence type="predicted"/>
<dbReference type="Proteomes" id="UP000530928">
    <property type="component" value="Unassembled WGS sequence"/>
</dbReference>